<keyword evidence="8" id="KW-1185">Reference proteome</keyword>
<keyword evidence="2 5" id="KW-0812">Transmembrane</keyword>
<dbReference type="RefSeq" id="WP_317487213.1">
    <property type="nucleotide sequence ID" value="NZ_CP136051.1"/>
</dbReference>
<evidence type="ECO:0000313" key="7">
    <source>
        <dbReference type="EMBL" id="WOK04403.1"/>
    </source>
</evidence>
<keyword evidence="3 5" id="KW-1133">Transmembrane helix</keyword>
<organism evidence="7 8">
    <name type="scientific">Imperialibacter roseus</name>
    <dbReference type="NCBI Taxonomy" id="1324217"/>
    <lineage>
        <taxon>Bacteria</taxon>
        <taxon>Pseudomonadati</taxon>
        <taxon>Bacteroidota</taxon>
        <taxon>Cytophagia</taxon>
        <taxon>Cytophagales</taxon>
        <taxon>Flammeovirgaceae</taxon>
        <taxon>Imperialibacter</taxon>
    </lineage>
</organism>
<feature type="transmembrane region" description="Helical" evidence="5">
    <location>
        <begin position="155"/>
        <end position="178"/>
    </location>
</feature>
<feature type="transmembrane region" description="Helical" evidence="5">
    <location>
        <begin position="199"/>
        <end position="226"/>
    </location>
</feature>
<dbReference type="Proteomes" id="UP001302349">
    <property type="component" value="Chromosome"/>
</dbReference>
<sequence>MKHPIILLILTNFREFLRQPGAVFWAVFFPVLMAGGLGLAFTQKGERNQKIAFVGNEETEEKSWTKKVGNETTGFTNYEFLNVGFDEGLVLLKRGTVDLIVKKEGDKYQYHFDPLNPEAQLAYINLTAVLNGNETLSSGEDVVPLKEIGSRYIDFLVPGLMAMGVMMSCMWGISYGLIEKRSKMLLRRMVATPMRKTHFMAALLIARTMMSAIEAALLIGFSWLFFDIHLEGSFSALVVLFLSGTIAFAGIAILTASRTNNTYVGNGILNAVVMPMMILSGIFFSYHGFPEWAVSIIRLFPLTIFADTARAIFIEGAGWSQIVLPVGVLAGLGLVCMSVGMKVFKWY</sequence>
<evidence type="ECO:0000313" key="8">
    <source>
        <dbReference type="Proteomes" id="UP001302349"/>
    </source>
</evidence>
<evidence type="ECO:0000256" key="5">
    <source>
        <dbReference type="SAM" id="Phobius"/>
    </source>
</evidence>
<dbReference type="PANTHER" id="PTHR43027:SF2">
    <property type="entry name" value="TRANSPORT PERMEASE PROTEIN"/>
    <property type="match status" value="1"/>
</dbReference>
<evidence type="ECO:0000256" key="3">
    <source>
        <dbReference type="ARBA" id="ARBA00022989"/>
    </source>
</evidence>
<evidence type="ECO:0000256" key="2">
    <source>
        <dbReference type="ARBA" id="ARBA00022692"/>
    </source>
</evidence>
<reference evidence="7 8" key="1">
    <citation type="journal article" date="2023" name="Microbiol. Resour. Announc.">
        <title>Complete Genome Sequence of Imperialibacter roseus strain P4T.</title>
        <authorList>
            <person name="Tizabi D.R."/>
            <person name="Bachvaroff T."/>
            <person name="Hill R.T."/>
        </authorList>
    </citation>
    <scope>NUCLEOTIDE SEQUENCE [LARGE SCALE GENOMIC DNA]</scope>
    <source>
        <strain evidence="7 8">P4T</strain>
    </source>
</reference>
<evidence type="ECO:0000259" key="6">
    <source>
        <dbReference type="PROSITE" id="PS51012"/>
    </source>
</evidence>
<keyword evidence="4 5" id="KW-0472">Membrane</keyword>
<dbReference type="EMBL" id="CP136051">
    <property type="protein sequence ID" value="WOK04403.1"/>
    <property type="molecule type" value="Genomic_DNA"/>
</dbReference>
<name>A0ABZ0IIV2_9BACT</name>
<dbReference type="PANTHER" id="PTHR43027">
    <property type="entry name" value="DOXORUBICIN RESISTANCE ABC TRANSPORTER PERMEASE PROTEIN DRRC-RELATED"/>
    <property type="match status" value="1"/>
</dbReference>
<comment type="subcellular location">
    <subcellularLocation>
        <location evidence="1">Membrane</location>
        <topology evidence="1">Multi-pass membrane protein</topology>
    </subcellularLocation>
</comment>
<feature type="transmembrane region" description="Helical" evidence="5">
    <location>
        <begin position="21"/>
        <end position="41"/>
    </location>
</feature>
<dbReference type="InterPro" id="IPR013525">
    <property type="entry name" value="ABC2_TM"/>
</dbReference>
<protein>
    <submittedName>
        <fullName evidence="7">ABC transporter permease</fullName>
    </submittedName>
</protein>
<feature type="transmembrane region" description="Helical" evidence="5">
    <location>
        <begin position="232"/>
        <end position="256"/>
    </location>
</feature>
<gene>
    <name evidence="7" type="ORF">RT717_15085</name>
</gene>
<dbReference type="InterPro" id="IPR052902">
    <property type="entry name" value="ABC-2_transporter"/>
</dbReference>
<feature type="domain" description="ABC transmembrane type-2" evidence="6">
    <location>
        <begin position="108"/>
        <end position="347"/>
    </location>
</feature>
<dbReference type="PROSITE" id="PS51012">
    <property type="entry name" value="ABC_TM2"/>
    <property type="match status" value="1"/>
</dbReference>
<proteinExistence type="predicted"/>
<feature type="transmembrane region" description="Helical" evidence="5">
    <location>
        <begin position="322"/>
        <end position="344"/>
    </location>
</feature>
<dbReference type="InterPro" id="IPR047817">
    <property type="entry name" value="ABC2_TM_bact-type"/>
</dbReference>
<dbReference type="Pfam" id="PF12698">
    <property type="entry name" value="ABC2_membrane_3"/>
    <property type="match status" value="1"/>
</dbReference>
<feature type="transmembrane region" description="Helical" evidence="5">
    <location>
        <begin position="268"/>
        <end position="286"/>
    </location>
</feature>
<accession>A0ABZ0IIV2</accession>
<evidence type="ECO:0000256" key="4">
    <source>
        <dbReference type="ARBA" id="ARBA00023136"/>
    </source>
</evidence>
<evidence type="ECO:0000256" key="1">
    <source>
        <dbReference type="ARBA" id="ARBA00004141"/>
    </source>
</evidence>